<name>A0ABN3H5E5_9ACTN</name>
<proteinExistence type="predicted"/>
<feature type="transmembrane region" description="Helical" evidence="1">
    <location>
        <begin position="6"/>
        <end position="25"/>
    </location>
</feature>
<organism evidence="2 3">
    <name type="scientific">Gordonia cholesterolivorans</name>
    <dbReference type="NCBI Taxonomy" id="559625"/>
    <lineage>
        <taxon>Bacteria</taxon>
        <taxon>Bacillati</taxon>
        <taxon>Actinomycetota</taxon>
        <taxon>Actinomycetes</taxon>
        <taxon>Mycobacteriales</taxon>
        <taxon>Gordoniaceae</taxon>
        <taxon>Gordonia</taxon>
    </lineage>
</organism>
<reference evidence="2 3" key="1">
    <citation type="journal article" date="2019" name="Int. J. Syst. Evol. Microbiol.">
        <title>The Global Catalogue of Microorganisms (GCM) 10K type strain sequencing project: providing services to taxonomists for standard genome sequencing and annotation.</title>
        <authorList>
            <consortium name="The Broad Institute Genomics Platform"/>
            <consortium name="The Broad Institute Genome Sequencing Center for Infectious Disease"/>
            <person name="Wu L."/>
            <person name="Ma J."/>
        </authorList>
    </citation>
    <scope>NUCLEOTIDE SEQUENCE [LARGE SCALE GENOMIC DNA]</scope>
    <source>
        <strain evidence="2 3">JCM 16227</strain>
    </source>
</reference>
<evidence type="ECO:0000256" key="1">
    <source>
        <dbReference type="SAM" id="Phobius"/>
    </source>
</evidence>
<dbReference type="Proteomes" id="UP001501170">
    <property type="component" value="Unassembled WGS sequence"/>
</dbReference>
<dbReference type="RefSeq" id="WP_346074861.1">
    <property type="nucleotide sequence ID" value="NZ_BAAARB010000002.1"/>
</dbReference>
<dbReference type="EMBL" id="BAAARB010000002">
    <property type="protein sequence ID" value="GAA2369665.1"/>
    <property type="molecule type" value="Genomic_DNA"/>
</dbReference>
<protein>
    <submittedName>
        <fullName evidence="2">Uncharacterized protein</fullName>
    </submittedName>
</protein>
<keyword evidence="1" id="KW-1133">Transmembrane helix</keyword>
<keyword evidence="1" id="KW-0812">Transmembrane</keyword>
<keyword evidence="3" id="KW-1185">Reference proteome</keyword>
<gene>
    <name evidence="2" type="ORF">GCM10009855_06230</name>
</gene>
<comment type="caution">
    <text evidence="2">The sequence shown here is derived from an EMBL/GenBank/DDBJ whole genome shotgun (WGS) entry which is preliminary data.</text>
</comment>
<evidence type="ECO:0000313" key="2">
    <source>
        <dbReference type="EMBL" id="GAA2369665.1"/>
    </source>
</evidence>
<feature type="transmembrane region" description="Helical" evidence="1">
    <location>
        <begin position="107"/>
        <end position="130"/>
    </location>
</feature>
<sequence>MNNWAIVAAAAVLAATIATIAFVRYRQNETAVLKRDAELAASLRELAGTDAVRLAAVEEFETAVYERLFFSRAIGPRIRSAVWALLGGVLAASAVLLLDGIDSAVGVVAWAAAIVFAIGFTLAAVVHAAVAGYSALTTPRVSFADSYESDEE</sequence>
<feature type="transmembrane region" description="Helical" evidence="1">
    <location>
        <begin position="81"/>
        <end position="101"/>
    </location>
</feature>
<keyword evidence="1" id="KW-0472">Membrane</keyword>
<evidence type="ECO:0000313" key="3">
    <source>
        <dbReference type="Proteomes" id="UP001501170"/>
    </source>
</evidence>
<accession>A0ABN3H5E5</accession>